<keyword evidence="7" id="KW-1185">Reference proteome</keyword>
<evidence type="ECO:0000256" key="3">
    <source>
        <dbReference type="ARBA" id="ARBA00022827"/>
    </source>
</evidence>
<dbReference type="EMBL" id="JAADJZ010000013">
    <property type="protein sequence ID" value="KAF2870919.1"/>
    <property type="molecule type" value="Genomic_DNA"/>
</dbReference>
<evidence type="ECO:0000256" key="2">
    <source>
        <dbReference type="ARBA" id="ARBA00022630"/>
    </source>
</evidence>
<reference evidence="6 7" key="1">
    <citation type="submission" date="2020-01" db="EMBL/GenBank/DDBJ databases">
        <authorList>
            <consortium name="DOE Joint Genome Institute"/>
            <person name="Haridas S."/>
            <person name="Albert R."/>
            <person name="Binder M."/>
            <person name="Bloem J."/>
            <person name="Labutti K."/>
            <person name="Salamov A."/>
            <person name="Andreopoulos B."/>
            <person name="Baker S.E."/>
            <person name="Barry K."/>
            <person name="Bills G."/>
            <person name="Bluhm B.H."/>
            <person name="Cannon C."/>
            <person name="Castanera R."/>
            <person name="Culley D.E."/>
            <person name="Daum C."/>
            <person name="Ezra D."/>
            <person name="Gonzalez J.B."/>
            <person name="Henrissat B."/>
            <person name="Kuo A."/>
            <person name="Liang C."/>
            <person name="Lipzen A."/>
            <person name="Lutzoni F."/>
            <person name="Magnuson J."/>
            <person name="Mondo S."/>
            <person name="Nolan M."/>
            <person name="Ohm R."/>
            <person name="Pangilinan J."/>
            <person name="Park H.-J.H."/>
            <person name="Ramirez L."/>
            <person name="Alfaro M."/>
            <person name="Sun H."/>
            <person name="Tritt A."/>
            <person name="Yoshinaga Y."/>
            <person name="Zwiers L.-H.L."/>
            <person name="Turgeon B.G."/>
            <person name="Goodwin S.B."/>
            <person name="Spatafora J.W."/>
            <person name="Crous P.W."/>
            <person name="Grigoriev I.V."/>
        </authorList>
    </citation>
    <scope>NUCLEOTIDE SEQUENCE [LARGE SCALE GENOMIC DNA]</scope>
    <source>
        <strain evidence="6 7">CBS 611.86</strain>
    </source>
</reference>
<gene>
    <name evidence="6" type="ORF">BDV95DRAFT_442182</name>
</gene>
<organism evidence="6 7">
    <name type="scientific">Massariosphaeria phaeospora</name>
    <dbReference type="NCBI Taxonomy" id="100035"/>
    <lineage>
        <taxon>Eukaryota</taxon>
        <taxon>Fungi</taxon>
        <taxon>Dikarya</taxon>
        <taxon>Ascomycota</taxon>
        <taxon>Pezizomycotina</taxon>
        <taxon>Dothideomycetes</taxon>
        <taxon>Pleosporomycetidae</taxon>
        <taxon>Pleosporales</taxon>
        <taxon>Pleosporales incertae sedis</taxon>
        <taxon>Massariosphaeria</taxon>
    </lineage>
</organism>
<sequence>ESITCLVVGGGPVGLTTALLLARQGLPVVVLEKYSERLGQPKAHVFNPRTMEIFRQLGVDTARLRNEVSSERAMMRFCSSMAGTQFGAVEADLGGEHCPELFLNVSQPRVENYLMETLAKNELVTVLRGYEWLTCSEDKDGAIESSIRIRGSGEERTIRSKYLVGCDGANSTSRKALDIAFETLDNQPEKPVYYVSVHLYADLSHLPEGTLWFVLNPAAVFGIFIAYDKAKEWVYAITYDPEVNPTDSWVEEVLRKRLEEAMGEKVDYAIQSIVPWTTCPKIATSYRSHKVKNAFLAGDAAHVFPPTGGLGVNTGIADAQNLAWKIKAVDEGWASHSLLDTVTTERKPIADANSRQSKLNEEVMNATVGRIFRTMGEAGGPEQLMQDPEKKKVVDAAIAENNEHFKSLNLQIGYVYGTPPLSRAPDDYRPENVPGVRLPQAWVEV</sequence>
<keyword evidence="3" id="KW-0274">FAD</keyword>
<dbReference type="Gene3D" id="3.30.9.10">
    <property type="entry name" value="D-Amino Acid Oxidase, subunit A, domain 2"/>
    <property type="match status" value="1"/>
</dbReference>
<keyword evidence="2" id="KW-0285">Flavoprotein</keyword>
<evidence type="ECO:0000256" key="1">
    <source>
        <dbReference type="ARBA" id="ARBA00001974"/>
    </source>
</evidence>
<dbReference type="OrthoDB" id="2690153at2759"/>
<dbReference type="PANTHER" id="PTHR43004:SF19">
    <property type="entry name" value="BINDING MONOOXYGENASE, PUTATIVE (JCVI)-RELATED"/>
    <property type="match status" value="1"/>
</dbReference>
<evidence type="ECO:0000259" key="5">
    <source>
        <dbReference type="Pfam" id="PF01494"/>
    </source>
</evidence>
<dbReference type="Proteomes" id="UP000481861">
    <property type="component" value="Unassembled WGS sequence"/>
</dbReference>
<evidence type="ECO:0000313" key="7">
    <source>
        <dbReference type="Proteomes" id="UP000481861"/>
    </source>
</evidence>
<dbReference type="GO" id="GO:0016709">
    <property type="term" value="F:oxidoreductase activity, acting on paired donors, with incorporation or reduction of molecular oxygen, NAD(P)H as one donor, and incorporation of one atom of oxygen"/>
    <property type="evidence" value="ECO:0007669"/>
    <property type="project" value="UniProtKB-ARBA"/>
</dbReference>
<dbReference type="PRINTS" id="PR00420">
    <property type="entry name" value="RNGMNOXGNASE"/>
</dbReference>
<protein>
    <submittedName>
        <fullName evidence="6">FAD binding domain-containing protein</fullName>
    </submittedName>
</protein>
<feature type="domain" description="FAD-binding" evidence="5">
    <location>
        <begin position="4"/>
        <end position="356"/>
    </location>
</feature>
<dbReference type="SUPFAM" id="SSF51905">
    <property type="entry name" value="FAD/NAD(P)-binding domain"/>
    <property type="match status" value="1"/>
</dbReference>
<dbReference type="PANTHER" id="PTHR43004">
    <property type="entry name" value="TRK SYSTEM POTASSIUM UPTAKE PROTEIN"/>
    <property type="match status" value="1"/>
</dbReference>
<proteinExistence type="predicted"/>
<dbReference type="AlphaFoldDB" id="A0A7C8M7N6"/>
<evidence type="ECO:0000256" key="4">
    <source>
        <dbReference type="ARBA" id="ARBA00023002"/>
    </source>
</evidence>
<name>A0A7C8M7N6_9PLEO</name>
<comment type="caution">
    <text evidence="6">The sequence shown here is derived from an EMBL/GenBank/DDBJ whole genome shotgun (WGS) entry which is preliminary data.</text>
</comment>
<dbReference type="Pfam" id="PF01494">
    <property type="entry name" value="FAD_binding_3"/>
    <property type="match status" value="1"/>
</dbReference>
<evidence type="ECO:0000313" key="6">
    <source>
        <dbReference type="EMBL" id="KAF2870919.1"/>
    </source>
</evidence>
<dbReference type="GO" id="GO:0071949">
    <property type="term" value="F:FAD binding"/>
    <property type="evidence" value="ECO:0007669"/>
    <property type="project" value="InterPro"/>
</dbReference>
<dbReference type="InterPro" id="IPR036188">
    <property type="entry name" value="FAD/NAD-bd_sf"/>
</dbReference>
<keyword evidence="4" id="KW-0560">Oxidoreductase</keyword>
<comment type="cofactor">
    <cofactor evidence="1">
        <name>FAD</name>
        <dbReference type="ChEBI" id="CHEBI:57692"/>
    </cofactor>
</comment>
<dbReference type="InterPro" id="IPR050641">
    <property type="entry name" value="RIFMO-like"/>
</dbReference>
<feature type="non-terminal residue" evidence="6">
    <location>
        <position position="1"/>
    </location>
</feature>
<feature type="non-terminal residue" evidence="6">
    <location>
        <position position="445"/>
    </location>
</feature>
<accession>A0A7C8M7N6</accession>
<dbReference type="InterPro" id="IPR002938">
    <property type="entry name" value="FAD-bd"/>
</dbReference>
<dbReference type="Gene3D" id="3.50.50.60">
    <property type="entry name" value="FAD/NAD(P)-binding domain"/>
    <property type="match status" value="1"/>
</dbReference>